<dbReference type="Proteomes" id="UP001221413">
    <property type="component" value="Unassembled WGS sequence"/>
</dbReference>
<reference evidence="6" key="1">
    <citation type="submission" date="2023-01" db="EMBL/GenBank/DDBJ databases">
        <title>The chitinases involved in constricting ring structure development in the nematode-trapping fungus Drechslerella dactyloides.</title>
        <authorList>
            <person name="Wang R."/>
            <person name="Zhang L."/>
            <person name="Tang P."/>
            <person name="Li S."/>
            <person name="Liang L."/>
        </authorList>
    </citation>
    <scope>NUCLEOTIDE SEQUENCE</scope>
    <source>
        <strain evidence="6">YMF1.00031</strain>
    </source>
</reference>
<dbReference type="SUPFAM" id="SSF54928">
    <property type="entry name" value="RNA-binding domain, RBD"/>
    <property type="match status" value="2"/>
</dbReference>
<dbReference type="InterPro" id="IPR000504">
    <property type="entry name" value="RRM_dom"/>
</dbReference>
<feature type="domain" description="RRM" evidence="5">
    <location>
        <begin position="216"/>
        <end position="295"/>
    </location>
</feature>
<name>A0AAD6NI81_DREDA</name>
<dbReference type="AlphaFoldDB" id="A0AAD6NI81"/>
<dbReference type="Gene3D" id="3.30.70.330">
    <property type="match status" value="2"/>
</dbReference>
<feature type="compositionally biased region" description="Polar residues" evidence="4">
    <location>
        <begin position="347"/>
        <end position="356"/>
    </location>
</feature>
<evidence type="ECO:0000256" key="3">
    <source>
        <dbReference type="PROSITE-ProRule" id="PRU00176"/>
    </source>
</evidence>
<accession>A0AAD6NI81</accession>
<proteinExistence type="predicted"/>
<evidence type="ECO:0000259" key="5">
    <source>
        <dbReference type="PROSITE" id="PS50102"/>
    </source>
</evidence>
<comment type="caution">
    <text evidence="6">The sequence shown here is derived from an EMBL/GenBank/DDBJ whole genome shotgun (WGS) entry which is preliminary data.</text>
</comment>
<feature type="compositionally biased region" description="Low complexity" evidence="4">
    <location>
        <begin position="111"/>
        <end position="123"/>
    </location>
</feature>
<feature type="region of interest" description="Disordered" evidence="4">
    <location>
        <begin position="60"/>
        <end position="124"/>
    </location>
</feature>
<dbReference type="InterPro" id="IPR012677">
    <property type="entry name" value="Nucleotide-bd_a/b_plait_sf"/>
</dbReference>
<protein>
    <recommendedName>
        <fullName evidence="5">RRM domain-containing protein</fullName>
    </recommendedName>
</protein>
<feature type="region of interest" description="Disordered" evidence="4">
    <location>
        <begin position="337"/>
        <end position="385"/>
    </location>
</feature>
<dbReference type="PANTHER" id="PTHR24012">
    <property type="entry name" value="RNA BINDING PROTEIN"/>
    <property type="match status" value="1"/>
</dbReference>
<keyword evidence="7" id="KW-1185">Reference proteome</keyword>
<keyword evidence="2 3" id="KW-0694">RNA-binding</keyword>
<gene>
    <name evidence="6" type="ORF">Dda_6168</name>
</gene>
<dbReference type="SMART" id="SM00360">
    <property type="entry name" value="RRM"/>
    <property type="match status" value="2"/>
</dbReference>
<feature type="domain" description="RRM" evidence="5">
    <location>
        <begin position="127"/>
        <end position="201"/>
    </location>
</feature>
<evidence type="ECO:0000256" key="4">
    <source>
        <dbReference type="SAM" id="MobiDB-lite"/>
    </source>
</evidence>
<keyword evidence="1" id="KW-0677">Repeat</keyword>
<dbReference type="InterPro" id="IPR035979">
    <property type="entry name" value="RBD_domain_sf"/>
</dbReference>
<dbReference type="GO" id="GO:0003723">
    <property type="term" value="F:RNA binding"/>
    <property type="evidence" value="ECO:0007669"/>
    <property type="project" value="UniProtKB-UniRule"/>
</dbReference>
<organism evidence="6 7">
    <name type="scientific">Drechslerella dactyloides</name>
    <name type="common">Nematode-trapping fungus</name>
    <name type="synonym">Arthrobotrys dactyloides</name>
    <dbReference type="NCBI Taxonomy" id="74499"/>
    <lineage>
        <taxon>Eukaryota</taxon>
        <taxon>Fungi</taxon>
        <taxon>Dikarya</taxon>
        <taxon>Ascomycota</taxon>
        <taxon>Pezizomycotina</taxon>
        <taxon>Orbiliomycetes</taxon>
        <taxon>Orbiliales</taxon>
        <taxon>Orbiliaceae</taxon>
        <taxon>Drechslerella</taxon>
    </lineage>
</organism>
<feature type="compositionally biased region" description="Polar residues" evidence="4">
    <location>
        <begin position="60"/>
        <end position="85"/>
    </location>
</feature>
<evidence type="ECO:0000313" key="6">
    <source>
        <dbReference type="EMBL" id="KAJ6259269.1"/>
    </source>
</evidence>
<feature type="compositionally biased region" description="Basic and acidic residues" evidence="4">
    <location>
        <begin position="376"/>
        <end position="385"/>
    </location>
</feature>
<sequence>MSMPPYQQCRIGPLPYQNSGFYPQLVNPQLPPPRLPPPFYLAPPQRQVPLPSPIQSVAATAGSTRLSSTKGPLSPASTVASMSTKTPRRSPVIASTPLAPPLDNGEGADCSSNASEAGSTSSNHSATNVYIGGLPITMTDELLYEMVAPYGEIVSLKAIAERPSGECKGFGFAMFTTAESARACIDGLTENSNYYAKIARRSFYTYLKEKADETSTNLYVSNLPHTWDADKIVAVFHAYEYSTVRLLIKECKFKGVAFIDFKDRAICNEIIEKFNGVKLDEKGHYLKLQVRYADTKEQKELKREAQLVGRFPRKNVLQNHEQAVQRAQQHKVAAGTPTVGFRGHCPSTPSGPYSRTSWRRNEVSFTAPLSPPHSETSNEDKFTVY</sequence>
<dbReference type="PROSITE" id="PS50102">
    <property type="entry name" value="RRM"/>
    <property type="match status" value="2"/>
</dbReference>
<evidence type="ECO:0000256" key="1">
    <source>
        <dbReference type="ARBA" id="ARBA00022737"/>
    </source>
</evidence>
<dbReference type="EMBL" id="JAQGDS010000007">
    <property type="protein sequence ID" value="KAJ6259269.1"/>
    <property type="molecule type" value="Genomic_DNA"/>
</dbReference>
<dbReference type="Pfam" id="PF00076">
    <property type="entry name" value="RRM_1"/>
    <property type="match status" value="2"/>
</dbReference>
<evidence type="ECO:0000313" key="7">
    <source>
        <dbReference type="Proteomes" id="UP001221413"/>
    </source>
</evidence>
<evidence type="ECO:0000256" key="2">
    <source>
        <dbReference type="ARBA" id="ARBA00022884"/>
    </source>
</evidence>